<accession>A0A8S5UC79</accession>
<dbReference type="EMBL" id="BK016062">
    <property type="protein sequence ID" value="DAF91974.1"/>
    <property type="molecule type" value="Genomic_DNA"/>
</dbReference>
<evidence type="ECO:0000313" key="1">
    <source>
        <dbReference type="EMBL" id="DAF91974.1"/>
    </source>
</evidence>
<sequence length="46" mass="5440">MAEAYAEVNNNYLQYDNPNRALRSKYQAIYTKYGFTEKQLSEVSKE</sequence>
<proteinExistence type="predicted"/>
<organism evidence="1">
    <name type="scientific">Podoviridae sp. ctZkC8</name>
    <dbReference type="NCBI Taxonomy" id="2825259"/>
    <lineage>
        <taxon>Viruses</taxon>
        <taxon>Duplodnaviria</taxon>
        <taxon>Heunggongvirae</taxon>
        <taxon>Uroviricota</taxon>
        <taxon>Caudoviricetes</taxon>
    </lineage>
</organism>
<name>A0A8S5UC79_9CAUD</name>
<protein>
    <submittedName>
        <fullName evidence="1">Uncharacterized protein</fullName>
    </submittedName>
</protein>
<reference evidence="1" key="1">
    <citation type="journal article" date="2021" name="Proc. Natl. Acad. Sci. U.S.A.">
        <title>A Catalog of Tens of Thousands of Viruses from Human Metagenomes Reveals Hidden Associations with Chronic Diseases.</title>
        <authorList>
            <person name="Tisza M.J."/>
            <person name="Buck C.B."/>
        </authorList>
    </citation>
    <scope>NUCLEOTIDE SEQUENCE</scope>
    <source>
        <strain evidence="1">CtZkC8</strain>
    </source>
</reference>